<evidence type="ECO:0000256" key="1">
    <source>
        <dbReference type="SAM" id="MobiDB-lite"/>
    </source>
</evidence>
<dbReference type="Pfam" id="PF00583">
    <property type="entry name" value="Acetyltransf_1"/>
    <property type="match status" value="1"/>
</dbReference>
<dbReference type="SUPFAM" id="SSF55729">
    <property type="entry name" value="Acyl-CoA N-acyltransferases (Nat)"/>
    <property type="match status" value="1"/>
</dbReference>
<dbReference type="GO" id="GO:0016747">
    <property type="term" value="F:acyltransferase activity, transferring groups other than amino-acyl groups"/>
    <property type="evidence" value="ECO:0007669"/>
    <property type="project" value="InterPro"/>
</dbReference>
<dbReference type="InterPro" id="IPR016181">
    <property type="entry name" value="Acyl_CoA_acyltransferase"/>
</dbReference>
<proteinExistence type="predicted"/>
<sequence length="100" mass="11083">MGRNNADFHGVTFTHTADKLSALIQATHPEEGHVGHLLLGFERKGRGRNVRNIMVNPEHQRKGIATGMWNYAKEQGLNPEHSEPTTQTDEGKAWAAKVGE</sequence>
<feature type="region of interest" description="Disordered" evidence="1">
    <location>
        <begin position="76"/>
        <end position="100"/>
    </location>
</feature>
<gene>
    <name evidence="3" type="ORF">UFOVP221_61</name>
</gene>
<reference evidence="3" key="1">
    <citation type="submission" date="2020-05" db="EMBL/GenBank/DDBJ databases">
        <authorList>
            <person name="Chiriac C."/>
            <person name="Salcher M."/>
            <person name="Ghai R."/>
            <person name="Kavagutti S V."/>
        </authorList>
    </citation>
    <scope>NUCLEOTIDE SEQUENCE</scope>
</reference>
<feature type="domain" description="N-acetyltransferase" evidence="2">
    <location>
        <begin position="33"/>
        <end position="78"/>
    </location>
</feature>
<dbReference type="InterPro" id="IPR000182">
    <property type="entry name" value="GNAT_dom"/>
</dbReference>
<accession>A0A6J7WRJ4</accession>
<evidence type="ECO:0000259" key="2">
    <source>
        <dbReference type="Pfam" id="PF00583"/>
    </source>
</evidence>
<dbReference type="EMBL" id="LR798267">
    <property type="protein sequence ID" value="CAB5219362.1"/>
    <property type="molecule type" value="Genomic_DNA"/>
</dbReference>
<name>A0A6J7WRJ4_9CAUD</name>
<protein>
    <submittedName>
        <fullName evidence="3">NAT_SF domain containing protein</fullName>
    </submittedName>
</protein>
<organism evidence="3">
    <name type="scientific">uncultured Caudovirales phage</name>
    <dbReference type="NCBI Taxonomy" id="2100421"/>
    <lineage>
        <taxon>Viruses</taxon>
        <taxon>Duplodnaviria</taxon>
        <taxon>Heunggongvirae</taxon>
        <taxon>Uroviricota</taxon>
        <taxon>Caudoviricetes</taxon>
        <taxon>Peduoviridae</taxon>
        <taxon>Maltschvirus</taxon>
        <taxon>Maltschvirus maltsch</taxon>
    </lineage>
</organism>
<evidence type="ECO:0000313" key="3">
    <source>
        <dbReference type="EMBL" id="CAB5219362.1"/>
    </source>
</evidence>
<dbReference type="CDD" id="cd04301">
    <property type="entry name" value="NAT_SF"/>
    <property type="match status" value="1"/>
</dbReference>